<comment type="caution">
    <text evidence="2">The sequence shown here is derived from an EMBL/GenBank/DDBJ whole genome shotgun (WGS) entry which is preliminary data.</text>
</comment>
<dbReference type="OrthoDB" id="3632085at2759"/>
<accession>A0A2S7Y4V3</accession>
<dbReference type="InterPro" id="IPR038883">
    <property type="entry name" value="AN11006-like"/>
</dbReference>
<evidence type="ECO:0000313" key="3">
    <source>
        <dbReference type="Proteomes" id="UP000237441"/>
    </source>
</evidence>
<organism evidence="2 3">
    <name type="scientific">Beauveria bassiana</name>
    <name type="common">White muscardine disease fungus</name>
    <name type="synonym">Tritirachium shiotae</name>
    <dbReference type="NCBI Taxonomy" id="176275"/>
    <lineage>
        <taxon>Eukaryota</taxon>
        <taxon>Fungi</taxon>
        <taxon>Dikarya</taxon>
        <taxon>Ascomycota</taxon>
        <taxon>Pezizomycotina</taxon>
        <taxon>Sordariomycetes</taxon>
        <taxon>Hypocreomycetidae</taxon>
        <taxon>Hypocreales</taxon>
        <taxon>Cordycipitaceae</taxon>
        <taxon>Beauveria</taxon>
    </lineage>
</organism>
<evidence type="ECO:0000313" key="2">
    <source>
        <dbReference type="EMBL" id="PQK11150.1"/>
    </source>
</evidence>
<dbReference type="PANTHER" id="PTHR42085">
    <property type="entry name" value="F-BOX DOMAIN-CONTAINING PROTEIN"/>
    <property type="match status" value="1"/>
</dbReference>
<sequence length="238" mass="27085">MTKNLKRKQSQELRESDDGATQPEPLIAREITPRDDKQPSQLARLPHELLLQILYPLLVHDEPLLLLPKARFVPIIKKSTTRGSAAWSPLVSILLACRATYFAGIQVFYGRNTLRFVEALHFRKLVETRLGYDQRFSVTSIRLDVAWQKRGRSSSSSSSSSAWRLLHECDVCAEWRDVLDQLPNLIKIVVRNVTDFKKAELMAQVDVKAFEARMREEIGPGNVGLLTFEWPTGASNTE</sequence>
<dbReference type="EMBL" id="JRHA01000002">
    <property type="protein sequence ID" value="PQK11150.1"/>
    <property type="molecule type" value="Genomic_DNA"/>
</dbReference>
<dbReference type="PANTHER" id="PTHR42085:SF1">
    <property type="entry name" value="F-BOX DOMAIN-CONTAINING PROTEIN"/>
    <property type="match status" value="1"/>
</dbReference>
<reference evidence="2 3" key="1">
    <citation type="submission" date="2016-07" db="EMBL/GenBank/DDBJ databases">
        <title>Comparative genomics of the entomopathogenic fungus Beauveria bassiana.</title>
        <authorList>
            <person name="Valero Jimenez C.A."/>
            <person name="Zwaan B.J."/>
            <person name="Van Kan J.A."/>
            <person name="Takken W."/>
            <person name="Debets A.J."/>
            <person name="Schoustra S.E."/>
            <person name="Koenraadt C.J."/>
        </authorList>
    </citation>
    <scope>NUCLEOTIDE SEQUENCE [LARGE SCALE GENOMIC DNA]</scope>
    <source>
        <strain evidence="2 3">ARSEF 8028</strain>
    </source>
</reference>
<evidence type="ECO:0008006" key="4">
    <source>
        <dbReference type="Google" id="ProtNLM"/>
    </source>
</evidence>
<dbReference type="AlphaFoldDB" id="A0A2S7Y4V3"/>
<feature type="region of interest" description="Disordered" evidence="1">
    <location>
        <begin position="1"/>
        <end position="26"/>
    </location>
</feature>
<gene>
    <name evidence="2" type="ORF">BB8028_0002g14680</name>
</gene>
<dbReference type="Proteomes" id="UP000237441">
    <property type="component" value="Unassembled WGS sequence"/>
</dbReference>
<name>A0A2S7Y4V3_BEABA</name>
<protein>
    <recommendedName>
        <fullName evidence="4">F-box domain-containing protein</fullName>
    </recommendedName>
</protein>
<evidence type="ECO:0000256" key="1">
    <source>
        <dbReference type="SAM" id="MobiDB-lite"/>
    </source>
</evidence>
<proteinExistence type="predicted"/>